<reference evidence="2 3" key="1">
    <citation type="submission" date="2021-05" db="EMBL/GenBank/DDBJ databases">
        <title>Genome Assembly of Synthetic Allotetraploid Brassica napus Reveals Homoeologous Exchanges between Subgenomes.</title>
        <authorList>
            <person name="Davis J.T."/>
        </authorList>
    </citation>
    <scope>NUCLEOTIDE SEQUENCE [LARGE SCALE GENOMIC DNA]</scope>
    <source>
        <strain evidence="3">cv. Da-Ae</strain>
        <tissue evidence="2">Seedling</tissue>
    </source>
</reference>
<accession>A0ABQ8D5P0</accession>
<comment type="caution">
    <text evidence="2">The sequence shown here is derived from an EMBL/GenBank/DDBJ whole genome shotgun (WGS) entry which is preliminary data.</text>
</comment>
<feature type="region of interest" description="Disordered" evidence="1">
    <location>
        <begin position="258"/>
        <end position="287"/>
    </location>
</feature>
<gene>
    <name evidence="2" type="ORF">HID58_016950</name>
</gene>
<dbReference type="Proteomes" id="UP000824890">
    <property type="component" value="Unassembled WGS sequence"/>
</dbReference>
<dbReference type="EMBL" id="JAGKQM010000005">
    <property type="protein sequence ID" value="KAH0924694.1"/>
    <property type="molecule type" value="Genomic_DNA"/>
</dbReference>
<dbReference type="PANTHER" id="PTHR34278:SF10">
    <property type="entry name" value="CALCIUM-BINDING SITE PROTEIN-RELATED"/>
    <property type="match status" value="1"/>
</dbReference>
<evidence type="ECO:0000256" key="1">
    <source>
        <dbReference type="SAM" id="MobiDB-lite"/>
    </source>
</evidence>
<feature type="region of interest" description="Disordered" evidence="1">
    <location>
        <begin position="191"/>
        <end position="217"/>
    </location>
</feature>
<protein>
    <submittedName>
        <fullName evidence="2">Uncharacterized protein</fullName>
    </submittedName>
</protein>
<keyword evidence="3" id="KW-1185">Reference proteome</keyword>
<evidence type="ECO:0000313" key="2">
    <source>
        <dbReference type="EMBL" id="KAH0924694.1"/>
    </source>
</evidence>
<proteinExistence type="predicted"/>
<organism evidence="2 3">
    <name type="scientific">Brassica napus</name>
    <name type="common">Rape</name>
    <dbReference type="NCBI Taxonomy" id="3708"/>
    <lineage>
        <taxon>Eukaryota</taxon>
        <taxon>Viridiplantae</taxon>
        <taxon>Streptophyta</taxon>
        <taxon>Embryophyta</taxon>
        <taxon>Tracheophyta</taxon>
        <taxon>Spermatophyta</taxon>
        <taxon>Magnoliopsida</taxon>
        <taxon>eudicotyledons</taxon>
        <taxon>Gunneridae</taxon>
        <taxon>Pentapetalae</taxon>
        <taxon>rosids</taxon>
        <taxon>malvids</taxon>
        <taxon>Brassicales</taxon>
        <taxon>Brassicaceae</taxon>
        <taxon>Brassiceae</taxon>
        <taxon>Brassica</taxon>
    </lineage>
</organism>
<name>A0ABQ8D5P0_BRANA</name>
<evidence type="ECO:0000313" key="3">
    <source>
        <dbReference type="Proteomes" id="UP000824890"/>
    </source>
</evidence>
<sequence length="287" mass="31626">MKRKGRQHGFVRTGMIHPSGFNPRPSNQFVNRLDSPPVIGREGRQHSFVRTGMIHQSGFNPSPSNKFLNRLDSPPAFGVFTKVPSKPTNHSKSTKKCERAKYSKCHVSPAMKSAVTSKGGQKLKSTDWWVEGKLNQLIGSDSSSTSDILDALCGEDYSGHEGHQHGFVRTGMIHPPGFSPRPSNQFMNRLDSPPASGEHTKVPSKPTHHSKFTGKHERSKYSNCHVLPAMKSADTSKGRQKLKSTDWWVDDKLDRLTGSGASSARDILDTIGGEGYGGHDYDDDDDC</sequence>
<dbReference type="PANTHER" id="PTHR34278">
    <property type="entry name" value="PROTEIN THI031, PUTATIVE-RELATED"/>
    <property type="match status" value="1"/>
</dbReference>
<feature type="region of interest" description="Disordered" evidence="1">
    <location>
        <begin position="1"/>
        <end position="29"/>
    </location>
</feature>